<evidence type="ECO:0000313" key="1">
    <source>
        <dbReference type="EMBL" id="MFD1781764.1"/>
    </source>
</evidence>
<proteinExistence type="predicted"/>
<dbReference type="RefSeq" id="WP_377355015.1">
    <property type="nucleotide sequence ID" value="NZ_JBHUEY010000001.1"/>
</dbReference>
<gene>
    <name evidence="1" type="ORF">ACFSC0_00015</name>
</gene>
<sequence length="369" mass="39650">MSVAVRADDLLRLARSKAPADRERLLMAVVDLCATSDAREVKASRPIQDLLSSIFMTLVVEAERDIRRRLAEKLAPVDWAPVALINVLALDEIEIARPVIAQSPVLQDGDLVRLLLEATLEHQVEIARRPRLGEPVIAAILASQKPAVMTALAANTEIELTPENLSRLVYAARRIATLRAPLARRKDLTPDLARELYVWVGQSLRQQLAKDFRLNLDALDDALAEAVREAHGGQADDEGVIGVETIDAAAEGRLVGKLAAAGQLKPGYLMRALREGKLPRFISALAMLGDFDLDHVHRAVGSERPELLAMACAAVGIDRSAFPTVLGLVWKLNGGRPGGGGDARAVVADLPAYTPAAAAAAFREALQAA</sequence>
<dbReference type="Proteomes" id="UP001597237">
    <property type="component" value="Unassembled WGS sequence"/>
</dbReference>
<keyword evidence="2" id="KW-1185">Reference proteome</keyword>
<dbReference type="InterPro" id="IPR019285">
    <property type="entry name" value="DUF2336"/>
</dbReference>
<name>A0ABW4MX55_9CAUL</name>
<dbReference type="Pfam" id="PF10098">
    <property type="entry name" value="DUF2336"/>
    <property type="match status" value="1"/>
</dbReference>
<reference evidence="2" key="1">
    <citation type="journal article" date="2019" name="Int. J. Syst. Evol. Microbiol.">
        <title>The Global Catalogue of Microorganisms (GCM) 10K type strain sequencing project: providing services to taxonomists for standard genome sequencing and annotation.</title>
        <authorList>
            <consortium name="The Broad Institute Genomics Platform"/>
            <consortium name="The Broad Institute Genome Sequencing Center for Infectious Disease"/>
            <person name="Wu L."/>
            <person name="Ma J."/>
        </authorList>
    </citation>
    <scope>NUCLEOTIDE SEQUENCE [LARGE SCALE GENOMIC DNA]</scope>
    <source>
        <strain evidence="2">DFY28</strain>
    </source>
</reference>
<dbReference type="EMBL" id="JBHUEY010000001">
    <property type="protein sequence ID" value="MFD1781764.1"/>
    <property type="molecule type" value="Genomic_DNA"/>
</dbReference>
<comment type="caution">
    <text evidence="1">The sequence shown here is derived from an EMBL/GenBank/DDBJ whole genome shotgun (WGS) entry which is preliminary data.</text>
</comment>
<accession>A0ABW4MX55</accession>
<evidence type="ECO:0000313" key="2">
    <source>
        <dbReference type="Proteomes" id="UP001597237"/>
    </source>
</evidence>
<organism evidence="1 2">
    <name type="scientific">Phenylobacterium terrae</name>
    <dbReference type="NCBI Taxonomy" id="2665495"/>
    <lineage>
        <taxon>Bacteria</taxon>
        <taxon>Pseudomonadati</taxon>
        <taxon>Pseudomonadota</taxon>
        <taxon>Alphaproteobacteria</taxon>
        <taxon>Caulobacterales</taxon>
        <taxon>Caulobacteraceae</taxon>
        <taxon>Phenylobacterium</taxon>
    </lineage>
</organism>
<protein>
    <submittedName>
        <fullName evidence="1">DUF2336 domain-containing protein</fullName>
    </submittedName>
</protein>